<feature type="transmembrane region" description="Helical" evidence="9">
    <location>
        <begin position="124"/>
        <end position="141"/>
    </location>
</feature>
<feature type="transmembrane region" description="Helical" evidence="9">
    <location>
        <begin position="336"/>
        <end position="356"/>
    </location>
</feature>
<evidence type="ECO:0000256" key="6">
    <source>
        <dbReference type="ARBA" id="ARBA00023136"/>
    </source>
</evidence>
<dbReference type="Pfam" id="PF07690">
    <property type="entry name" value="MFS_1"/>
    <property type="match status" value="1"/>
</dbReference>
<feature type="transmembrane region" description="Helical" evidence="9">
    <location>
        <begin position="461"/>
        <end position="489"/>
    </location>
</feature>
<dbReference type="PROSITE" id="PS50850">
    <property type="entry name" value="MFS"/>
    <property type="match status" value="1"/>
</dbReference>
<proteinExistence type="inferred from homology"/>
<dbReference type="InterPro" id="IPR020846">
    <property type="entry name" value="MFS_dom"/>
</dbReference>
<sequence length="577" mass="62347">MESKDVAIVDNNPLSNDPENIQAPNRSNDNPLSDTEAQAGVQGIKAITMTWTTKALIFGFIIMWLTYFVEGMLAGTIGALTPYVTSAFALHSLTPTVGIISSVIGGVINLTLAKILDVLGRHHAYLICIIIGTIGNAMMAACNNVEAYAAAQVFQTVGNNGIQYTMSVLIADTSSLQNRGLVQALASSPNLITCWLAGPIASGFLKGPGWRWAFGMFTILVPCVSLPLYGILLRNFQKSKKLGLVPKSGSQRSAIQSFLYYCRQFDAFGLLLLSTGFALFLLPFNLYTLQARGWNSPLVISMLVVGVVLLVAFVIWEKFFAPITFISYETLLDRMVFGACLLSVTLFLSYACWNSYFGSFLQVVSGLSVEHASYVVQAYTVISVLCAIGAGAVIHYTGRFKPISLYVAVPLSILGVGLMIYFRHPNGNIGYIVMCQIFVSVGSGILMISDEIAILAAASHQHVAVCIAIVSVFGSVGSAIGMTVASAIWQDIIPKRLLAYLPPDQLENMPLIYSDLNTQLSFPVGSETRLAIQHAYGDAQMRLLAAGTGVWILGIIGVPMWRNVNVIGIQQLKGHVW</sequence>
<feature type="transmembrane region" description="Helical" evidence="9">
    <location>
        <begin position="92"/>
        <end position="112"/>
    </location>
</feature>
<dbReference type="InterPro" id="IPR036259">
    <property type="entry name" value="MFS_trans_sf"/>
</dbReference>
<dbReference type="Proteomes" id="UP000622797">
    <property type="component" value="Unassembled WGS sequence"/>
</dbReference>
<feature type="compositionally biased region" description="Polar residues" evidence="8">
    <location>
        <begin position="12"/>
        <end position="35"/>
    </location>
</feature>
<evidence type="ECO:0000259" key="10">
    <source>
        <dbReference type="PROSITE" id="PS50850"/>
    </source>
</evidence>
<feature type="domain" description="Major facilitator superfamily (MFS) profile" evidence="10">
    <location>
        <begin position="59"/>
        <end position="566"/>
    </location>
</feature>
<dbReference type="Gene3D" id="1.20.1250.20">
    <property type="entry name" value="MFS general substrate transporter like domains"/>
    <property type="match status" value="2"/>
</dbReference>
<dbReference type="SUPFAM" id="SSF103473">
    <property type="entry name" value="MFS general substrate transporter"/>
    <property type="match status" value="2"/>
</dbReference>
<evidence type="ECO:0000256" key="3">
    <source>
        <dbReference type="ARBA" id="ARBA00022448"/>
    </source>
</evidence>
<dbReference type="OrthoDB" id="4078873at2759"/>
<dbReference type="GO" id="GO:0022857">
    <property type="term" value="F:transmembrane transporter activity"/>
    <property type="evidence" value="ECO:0007669"/>
    <property type="project" value="InterPro"/>
</dbReference>
<feature type="transmembrane region" description="Helical" evidence="9">
    <location>
        <begin position="428"/>
        <end position="449"/>
    </location>
</feature>
<dbReference type="AlphaFoldDB" id="A0A8H4TJY0"/>
<feature type="transmembrane region" description="Helical" evidence="9">
    <location>
        <begin position="267"/>
        <end position="286"/>
    </location>
</feature>
<comment type="subcellular location">
    <subcellularLocation>
        <location evidence="1">Membrane</location>
        <topology evidence="1">Multi-pass membrane protein</topology>
    </subcellularLocation>
</comment>
<dbReference type="GO" id="GO:0005886">
    <property type="term" value="C:plasma membrane"/>
    <property type="evidence" value="ECO:0007669"/>
    <property type="project" value="TreeGrafter"/>
</dbReference>
<dbReference type="EMBL" id="JABEXW010000666">
    <property type="protein sequence ID" value="KAF4959246.1"/>
    <property type="molecule type" value="Genomic_DNA"/>
</dbReference>
<feature type="transmembrane region" description="Helical" evidence="9">
    <location>
        <begin position="403"/>
        <end position="422"/>
    </location>
</feature>
<evidence type="ECO:0000256" key="9">
    <source>
        <dbReference type="SAM" id="Phobius"/>
    </source>
</evidence>
<name>A0A8H4TJY0_9HYPO</name>
<evidence type="ECO:0000313" key="11">
    <source>
        <dbReference type="EMBL" id="KAF4959246.1"/>
    </source>
</evidence>
<keyword evidence="4 9" id="KW-0812">Transmembrane</keyword>
<reference evidence="11" key="1">
    <citation type="journal article" date="2020" name="BMC Genomics">
        <title>Correction to: Identification and distribution of gene clusters required for synthesis of sphingolipid metabolism inhibitors in diverse species of the filamentous fungus Fusarium.</title>
        <authorList>
            <person name="Kim H.S."/>
            <person name="Lohmar J.M."/>
            <person name="Busman M."/>
            <person name="Brown D.W."/>
            <person name="Naumann T.A."/>
            <person name="Divon H.H."/>
            <person name="Lysoe E."/>
            <person name="Uhlig S."/>
            <person name="Proctor R.H."/>
        </authorList>
    </citation>
    <scope>NUCLEOTIDE SEQUENCE</scope>
    <source>
        <strain evidence="11">NRRL 20472</strain>
    </source>
</reference>
<feature type="transmembrane region" description="Helical" evidence="9">
    <location>
        <begin position="543"/>
        <end position="561"/>
    </location>
</feature>
<feature type="transmembrane region" description="Helical" evidence="9">
    <location>
        <begin position="376"/>
        <end position="396"/>
    </location>
</feature>
<feature type="transmembrane region" description="Helical" evidence="9">
    <location>
        <begin position="298"/>
        <end position="316"/>
    </location>
</feature>
<evidence type="ECO:0000256" key="2">
    <source>
        <dbReference type="ARBA" id="ARBA00008335"/>
    </source>
</evidence>
<gene>
    <name evidence="11" type="ORF">FSARC_10762</name>
</gene>
<keyword evidence="7" id="KW-0325">Glycoprotein</keyword>
<dbReference type="FunFam" id="1.20.1250.20:FF:000284">
    <property type="entry name" value="Siderophore iron transporter mirB"/>
    <property type="match status" value="1"/>
</dbReference>
<evidence type="ECO:0000313" key="12">
    <source>
        <dbReference type="Proteomes" id="UP000622797"/>
    </source>
</evidence>
<keyword evidence="12" id="KW-1185">Reference proteome</keyword>
<keyword evidence="6 9" id="KW-0472">Membrane</keyword>
<evidence type="ECO:0000256" key="5">
    <source>
        <dbReference type="ARBA" id="ARBA00022989"/>
    </source>
</evidence>
<dbReference type="PANTHER" id="PTHR23501">
    <property type="entry name" value="MAJOR FACILITATOR SUPERFAMILY"/>
    <property type="match status" value="1"/>
</dbReference>
<reference evidence="11" key="2">
    <citation type="submission" date="2020-05" db="EMBL/GenBank/DDBJ databases">
        <authorList>
            <person name="Kim H.-S."/>
            <person name="Proctor R.H."/>
            <person name="Brown D.W."/>
        </authorList>
    </citation>
    <scope>NUCLEOTIDE SEQUENCE</scope>
    <source>
        <strain evidence="11">NRRL 20472</strain>
    </source>
</reference>
<evidence type="ECO:0000256" key="8">
    <source>
        <dbReference type="SAM" id="MobiDB-lite"/>
    </source>
</evidence>
<feature type="region of interest" description="Disordered" evidence="8">
    <location>
        <begin position="1"/>
        <end position="35"/>
    </location>
</feature>
<evidence type="ECO:0000256" key="4">
    <source>
        <dbReference type="ARBA" id="ARBA00022692"/>
    </source>
</evidence>
<keyword evidence="3" id="KW-0813">Transport</keyword>
<organism evidence="11 12">
    <name type="scientific">Fusarium sarcochroum</name>
    <dbReference type="NCBI Taxonomy" id="1208366"/>
    <lineage>
        <taxon>Eukaryota</taxon>
        <taxon>Fungi</taxon>
        <taxon>Dikarya</taxon>
        <taxon>Ascomycota</taxon>
        <taxon>Pezizomycotina</taxon>
        <taxon>Sordariomycetes</taxon>
        <taxon>Hypocreomycetidae</taxon>
        <taxon>Hypocreales</taxon>
        <taxon>Nectriaceae</taxon>
        <taxon>Fusarium</taxon>
        <taxon>Fusarium lateritium species complex</taxon>
    </lineage>
</organism>
<dbReference type="PANTHER" id="PTHR23501:SF55">
    <property type="entry name" value="SIDEROPHORE IRON TRANSPORTER, PUTATIVE (AFU_ORTHOLOGUE AFUA_3G03440)-RELATED"/>
    <property type="match status" value="1"/>
</dbReference>
<dbReference type="InterPro" id="IPR011701">
    <property type="entry name" value="MFS"/>
</dbReference>
<evidence type="ECO:0000256" key="7">
    <source>
        <dbReference type="ARBA" id="ARBA00023180"/>
    </source>
</evidence>
<accession>A0A8H4TJY0</accession>
<evidence type="ECO:0000256" key="1">
    <source>
        <dbReference type="ARBA" id="ARBA00004141"/>
    </source>
</evidence>
<keyword evidence="5 9" id="KW-1133">Transmembrane helix</keyword>
<feature type="transmembrane region" description="Helical" evidence="9">
    <location>
        <begin position="212"/>
        <end position="232"/>
    </location>
</feature>
<feature type="transmembrane region" description="Helical" evidence="9">
    <location>
        <begin position="55"/>
        <end position="80"/>
    </location>
</feature>
<comment type="caution">
    <text evidence="11">The sequence shown here is derived from an EMBL/GenBank/DDBJ whole genome shotgun (WGS) entry which is preliminary data.</text>
</comment>
<protein>
    <recommendedName>
        <fullName evidence="10">Major facilitator superfamily (MFS) profile domain-containing protein</fullName>
    </recommendedName>
</protein>
<comment type="similarity">
    <text evidence="2">Belongs to the major facilitator superfamily.</text>
</comment>